<dbReference type="SMART" id="SM00450">
    <property type="entry name" value="RHOD"/>
    <property type="match status" value="1"/>
</dbReference>
<dbReference type="EMBL" id="SSMQ01000119">
    <property type="protein sequence ID" value="TKC93646.1"/>
    <property type="molecule type" value="Genomic_DNA"/>
</dbReference>
<dbReference type="PANTHER" id="PTHR44086:SF10">
    <property type="entry name" value="THIOSULFATE SULFURTRANSFERASE_RHODANESE-LIKE DOMAIN-CONTAINING PROTEIN 3"/>
    <property type="match status" value="1"/>
</dbReference>
<reference evidence="2 3" key="1">
    <citation type="submission" date="2019-04" db="EMBL/GenBank/DDBJ databases">
        <authorList>
            <person name="Li Y."/>
            <person name="Wang J."/>
        </authorList>
    </citation>
    <scope>NUCLEOTIDE SEQUENCE [LARGE SCALE GENOMIC DNA]</scope>
    <source>
        <strain evidence="2 3">DSM 14668</strain>
    </source>
</reference>
<organism evidence="2 3">
    <name type="scientific">Polyangium fumosum</name>
    <dbReference type="NCBI Taxonomy" id="889272"/>
    <lineage>
        <taxon>Bacteria</taxon>
        <taxon>Pseudomonadati</taxon>
        <taxon>Myxococcota</taxon>
        <taxon>Polyangia</taxon>
        <taxon>Polyangiales</taxon>
        <taxon>Polyangiaceae</taxon>
        <taxon>Polyangium</taxon>
    </lineage>
</organism>
<keyword evidence="3" id="KW-1185">Reference proteome</keyword>
<evidence type="ECO:0000313" key="2">
    <source>
        <dbReference type="EMBL" id="TKC93646.1"/>
    </source>
</evidence>
<proteinExistence type="predicted"/>
<gene>
    <name evidence="2" type="ORF">E8A74_49235</name>
</gene>
<name>A0A4U1IID5_9BACT</name>
<feature type="domain" description="Rhodanese" evidence="1">
    <location>
        <begin position="16"/>
        <end position="106"/>
    </location>
</feature>
<dbReference type="OrthoDB" id="9811849at2"/>
<dbReference type="SUPFAM" id="SSF52821">
    <property type="entry name" value="Rhodanese/Cell cycle control phosphatase"/>
    <property type="match status" value="1"/>
</dbReference>
<dbReference type="InterPro" id="IPR001763">
    <property type="entry name" value="Rhodanese-like_dom"/>
</dbReference>
<dbReference type="Proteomes" id="UP000309215">
    <property type="component" value="Unassembled WGS sequence"/>
</dbReference>
<dbReference type="Gene3D" id="3.40.250.10">
    <property type="entry name" value="Rhodanese-like domain"/>
    <property type="match status" value="1"/>
</dbReference>
<dbReference type="RefSeq" id="WP_136936151.1">
    <property type="nucleotide sequence ID" value="NZ_SSMQ01000119.1"/>
</dbReference>
<comment type="caution">
    <text evidence="2">The sequence shown here is derived from an EMBL/GenBank/DDBJ whole genome shotgun (WGS) entry which is preliminary data.</text>
</comment>
<accession>A0A4U1IID5</accession>
<dbReference type="PROSITE" id="PS50206">
    <property type="entry name" value="RHODANESE_3"/>
    <property type="match status" value="1"/>
</dbReference>
<dbReference type="PANTHER" id="PTHR44086">
    <property type="entry name" value="THIOSULFATE SULFURTRANSFERASE RDL2, MITOCHONDRIAL-RELATED"/>
    <property type="match status" value="1"/>
</dbReference>
<dbReference type="InterPro" id="IPR036873">
    <property type="entry name" value="Rhodanese-like_dom_sf"/>
</dbReference>
<dbReference type="Pfam" id="PF00581">
    <property type="entry name" value="Rhodanese"/>
    <property type="match status" value="1"/>
</dbReference>
<protein>
    <recommendedName>
        <fullName evidence="1">Rhodanese domain-containing protein</fullName>
    </recommendedName>
</protein>
<dbReference type="GO" id="GO:0004792">
    <property type="term" value="F:thiosulfate-cyanide sulfurtransferase activity"/>
    <property type="evidence" value="ECO:0007669"/>
    <property type="project" value="TreeGrafter"/>
</dbReference>
<sequence length="108" mass="11701">MVFQISPRELADAIAAGKPVYLIDVRKPWEHERAALPGSLLVPLDELTERADEIEPPPGALVVAYCHHGVRSLSAAALLDRLGLPGVASLRGGIDAWSREIDPSLPRY</sequence>
<evidence type="ECO:0000259" key="1">
    <source>
        <dbReference type="PROSITE" id="PS50206"/>
    </source>
</evidence>
<dbReference type="AlphaFoldDB" id="A0A4U1IID5"/>
<evidence type="ECO:0000313" key="3">
    <source>
        <dbReference type="Proteomes" id="UP000309215"/>
    </source>
</evidence>